<keyword evidence="5 7" id="KW-0472">Membrane</keyword>
<dbReference type="GO" id="GO:0005102">
    <property type="term" value="F:signaling receptor binding"/>
    <property type="evidence" value="ECO:0007669"/>
    <property type="project" value="TreeGrafter"/>
</dbReference>
<sequence>MEVRWFRSQLHSYVYLYRDGKGWHETQMPEYRERTELLSDGLRDGNVALRIQNARISDEGQYHCFVKNGTFHQKTILEVKVVASGSVPVISIDGYQGRGVRLVCRSSGWYPKPEVLWRDTKGQHLPSVTETKSQEENGLFETQNYIIMTEIAKQNLSCLVKNILLNLEKEAAVYITETLFPKISPWMAVLYATLLAWLGFLLLTIYLFKIK</sequence>
<keyword evidence="2 7" id="KW-0812">Transmembrane</keyword>
<dbReference type="InterPro" id="IPR007110">
    <property type="entry name" value="Ig-like_dom"/>
</dbReference>
<dbReference type="InterPro" id="IPR013783">
    <property type="entry name" value="Ig-like_fold"/>
</dbReference>
<dbReference type="GO" id="GO:0001817">
    <property type="term" value="P:regulation of cytokine production"/>
    <property type="evidence" value="ECO:0007669"/>
    <property type="project" value="TreeGrafter"/>
</dbReference>
<keyword evidence="4 7" id="KW-1133">Transmembrane helix</keyword>
<keyword evidence="6" id="KW-0393">Immunoglobulin domain</keyword>
<evidence type="ECO:0000256" key="4">
    <source>
        <dbReference type="ARBA" id="ARBA00022989"/>
    </source>
</evidence>
<dbReference type="PROSITE" id="PS50835">
    <property type="entry name" value="IG_LIKE"/>
    <property type="match status" value="2"/>
</dbReference>
<dbReference type="PANTHER" id="PTHR24100:SF149">
    <property type="entry name" value="BG-LIKE ANTIGEN 1-RELATED"/>
    <property type="match status" value="1"/>
</dbReference>
<dbReference type="AlphaFoldDB" id="A0A8D0GBD5"/>
<evidence type="ECO:0000256" key="5">
    <source>
        <dbReference type="ARBA" id="ARBA00023136"/>
    </source>
</evidence>
<feature type="domain" description="Ig-like" evidence="8">
    <location>
        <begin position="96"/>
        <end position="176"/>
    </location>
</feature>
<keyword evidence="10" id="KW-1185">Reference proteome</keyword>
<organism evidence="9 10">
    <name type="scientific">Sphenodon punctatus</name>
    <name type="common">Tuatara</name>
    <name type="synonym">Hatteria punctata</name>
    <dbReference type="NCBI Taxonomy" id="8508"/>
    <lineage>
        <taxon>Eukaryota</taxon>
        <taxon>Metazoa</taxon>
        <taxon>Chordata</taxon>
        <taxon>Craniata</taxon>
        <taxon>Vertebrata</taxon>
        <taxon>Euteleostomi</taxon>
        <taxon>Lepidosauria</taxon>
        <taxon>Sphenodontia</taxon>
        <taxon>Sphenodontidae</taxon>
        <taxon>Sphenodon</taxon>
    </lineage>
</organism>
<evidence type="ECO:0000256" key="3">
    <source>
        <dbReference type="ARBA" id="ARBA00022729"/>
    </source>
</evidence>
<protein>
    <recommendedName>
        <fullName evidence="8">Ig-like domain-containing protein</fullName>
    </recommendedName>
</protein>
<comment type="subcellular location">
    <subcellularLocation>
        <location evidence="1">Membrane</location>
    </subcellularLocation>
</comment>
<evidence type="ECO:0000256" key="7">
    <source>
        <dbReference type="SAM" id="Phobius"/>
    </source>
</evidence>
<dbReference type="GO" id="GO:0050852">
    <property type="term" value="P:T cell receptor signaling pathway"/>
    <property type="evidence" value="ECO:0007669"/>
    <property type="project" value="TreeGrafter"/>
</dbReference>
<keyword evidence="3" id="KW-0732">Signal</keyword>
<feature type="transmembrane region" description="Helical" evidence="7">
    <location>
        <begin position="186"/>
        <end position="208"/>
    </location>
</feature>
<dbReference type="InterPro" id="IPR013106">
    <property type="entry name" value="Ig_V-set"/>
</dbReference>
<evidence type="ECO:0000256" key="2">
    <source>
        <dbReference type="ARBA" id="ARBA00022692"/>
    </source>
</evidence>
<reference evidence="9" key="1">
    <citation type="submission" date="2025-08" db="UniProtKB">
        <authorList>
            <consortium name="Ensembl"/>
        </authorList>
    </citation>
    <scope>IDENTIFICATION</scope>
</reference>
<dbReference type="Pfam" id="PF22705">
    <property type="entry name" value="C2-set_3"/>
    <property type="match status" value="1"/>
</dbReference>
<dbReference type="InterPro" id="IPR036179">
    <property type="entry name" value="Ig-like_dom_sf"/>
</dbReference>
<proteinExistence type="predicted"/>
<dbReference type="GO" id="GO:0009897">
    <property type="term" value="C:external side of plasma membrane"/>
    <property type="evidence" value="ECO:0007669"/>
    <property type="project" value="TreeGrafter"/>
</dbReference>
<dbReference type="InterPro" id="IPR053896">
    <property type="entry name" value="BTN3A2-like_Ig-C"/>
</dbReference>
<evidence type="ECO:0000259" key="8">
    <source>
        <dbReference type="PROSITE" id="PS50835"/>
    </source>
</evidence>
<evidence type="ECO:0000256" key="1">
    <source>
        <dbReference type="ARBA" id="ARBA00004370"/>
    </source>
</evidence>
<evidence type="ECO:0000256" key="6">
    <source>
        <dbReference type="ARBA" id="ARBA00023319"/>
    </source>
</evidence>
<dbReference type="Pfam" id="PF07686">
    <property type="entry name" value="V-set"/>
    <property type="match status" value="1"/>
</dbReference>
<dbReference type="Ensembl" id="ENSSPUT00000003019.1">
    <property type="protein sequence ID" value="ENSSPUP00000002848.1"/>
    <property type="gene ID" value="ENSSPUG00000002212.1"/>
</dbReference>
<dbReference type="GeneTree" id="ENSGT01120000271914"/>
<name>A0A8D0GBD5_SPHPU</name>
<evidence type="ECO:0000313" key="9">
    <source>
        <dbReference type="Ensembl" id="ENSSPUP00000002848.1"/>
    </source>
</evidence>
<dbReference type="Proteomes" id="UP000694392">
    <property type="component" value="Unplaced"/>
</dbReference>
<dbReference type="FunFam" id="2.60.40.10:FF:000088">
    <property type="entry name" value="Butyrophilin subfamily 1 member A1"/>
    <property type="match status" value="1"/>
</dbReference>
<dbReference type="SUPFAM" id="SSF48726">
    <property type="entry name" value="Immunoglobulin"/>
    <property type="match status" value="2"/>
</dbReference>
<evidence type="ECO:0000313" key="10">
    <source>
        <dbReference type="Proteomes" id="UP000694392"/>
    </source>
</evidence>
<feature type="domain" description="Ig-like" evidence="8">
    <location>
        <begin position="1"/>
        <end position="77"/>
    </location>
</feature>
<dbReference type="InterPro" id="IPR050504">
    <property type="entry name" value="IgSF_BTN/MOG"/>
</dbReference>
<dbReference type="Gene3D" id="2.60.40.10">
    <property type="entry name" value="Immunoglobulins"/>
    <property type="match status" value="2"/>
</dbReference>
<dbReference type="PANTHER" id="PTHR24100">
    <property type="entry name" value="BUTYROPHILIN"/>
    <property type="match status" value="1"/>
</dbReference>
<dbReference type="OMA" id="ETHIRVS"/>
<dbReference type="FunFam" id="2.60.40.10:FF:000208">
    <property type="entry name" value="Butyrophilin subfamily 1 member A1"/>
    <property type="match status" value="1"/>
</dbReference>
<reference evidence="9" key="2">
    <citation type="submission" date="2025-09" db="UniProtKB">
        <authorList>
            <consortium name="Ensembl"/>
        </authorList>
    </citation>
    <scope>IDENTIFICATION</scope>
</reference>
<accession>A0A8D0GBD5</accession>